<keyword evidence="5" id="KW-1185">Reference proteome</keyword>
<evidence type="ECO:0000259" key="3">
    <source>
        <dbReference type="PROSITE" id="PS50977"/>
    </source>
</evidence>
<dbReference type="InterPro" id="IPR001647">
    <property type="entry name" value="HTH_TetR"/>
</dbReference>
<dbReference type="PANTHER" id="PTHR43479">
    <property type="entry name" value="ACREF/ENVCD OPERON REPRESSOR-RELATED"/>
    <property type="match status" value="1"/>
</dbReference>
<dbReference type="SUPFAM" id="SSF46689">
    <property type="entry name" value="Homeodomain-like"/>
    <property type="match status" value="1"/>
</dbReference>
<keyword evidence="1 2" id="KW-0238">DNA-binding</keyword>
<reference evidence="4 5" key="1">
    <citation type="submission" date="2019-08" db="EMBL/GenBank/DDBJ databases">
        <title>Pedobacter sp. nov., isolated from Han river, South Korea.</title>
        <authorList>
            <person name="Lee D.-H."/>
            <person name="Kim Y.-S."/>
            <person name="Hwang E.-M."/>
            <person name="Le Tran T.C."/>
            <person name="Cha C.-J."/>
        </authorList>
    </citation>
    <scope>NUCLEOTIDE SEQUENCE [LARGE SCALE GENOMIC DNA]</scope>
    <source>
        <strain evidence="4 5">CJ43</strain>
    </source>
</reference>
<feature type="DNA-binding region" description="H-T-H motif" evidence="2">
    <location>
        <begin position="32"/>
        <end position="51"/>
    </location>
</feature>
<evidence type="ECO:0000256" key="1">
    <source>
        <dbReference type="ARBA" id="ARBA00023125"/>
    </source>
</evidence>
<dbReference type="PROSITE" id="PS50977">
    <property type="entry name" value="HTH_TETR_2"/>
    <property type="match status" value="1"/>
</dbReference>
<feature type="domain" description="HTH tetR-type" evidence="3">
    <location>
        <begin position="9"/>
        <end position="69"/>
    </location>
</feature>
<organism evidence="4 5">
    <name type="scientific">Pedobacter aquae</name>
    <dbReference type="NCBI Taxonomy" id="2605747"/>
    <lineage>
        <taxon>Bacteria</taxon>
        <taxon>Pseudomonadati</taxon>
        <taxon>Bacteroidota</taxon>
        <taxon>Sphingobacteriia</taxon>
        <taxon>Sphingobacteriales</taxon>
        <taxon>Sphingobacteriaceae</taxon>
        <taxon>Pedobacter</taxon>
    </lineage>
</organism>
<evidence type="ECO:0000256" key="2">
    <source>
        <dbReference type="PROSITE-ProRule" id="PRU00335"/>
    </source>
</evidence>
<proteinExistence type="predicted"/>
<dbReference type="Gene3D" id="1.10.357.10">
    <property type="entry name" value="Tetracycline Repressor, domain 2"/>
    <property type="match status" value="1"/>
</dbReference>
<dbReference type="RefSeq" id="WP_149075577.1">
    <property type="nucleotide sequence ID" value="NZ_CP043329.1"/>
</dbReference>
<dbReference type="Proteomes" id="UP000323653">
    <property type="component" value="Chromosome"/>
</dbReference>
<evidence type="ECO:0000313" key="5">
    <source>
        <dbReference type="Proteomes" id="UP000323653"/>
    </source>
</evidence>
<gene>
    <name evidence="4" type="ORF">FYC62_15365</name>
</gene>
<accession>A0A5C0VJL3</accession>
<dbReference type="KEGG" id="pej:FYC62_15365"/>
<dbReference type="InterPro" id="IPR009057">
    <property type="entry name" value="Homeodomain-like_sf"/>
</dbReference>
<evidence type="ECO:0000313" key="4">
    <source>
        <dbReference type="EMBL" id="QEK52895.1"/>
    </source>
</evidence>
<name>A0A5C0VJL3_9SPHI</name>
<dbReference type="InterPro" id="IPR050624">
    <property type="entry name" value="HTH-type_Tx_Regulator"/>
</dbReference>
<dbReference type="PRINTS" id="PR00455">
    <property type="entry name" value="HTHTETR"/>
</dbReference>
<dbReference type="EMBL" id="CP043329">
    <property type="protein sequence ID" value="QEK52895.1"/>
    <property type="molecule type" value="Genomic_DNA"/>
</dbReference>
<sequence length="199" mass="22365">MVAAPVNDDGLNKEILDAAKQLFSKYGLKKTTMEDVAKAVGKGKSTLYYYYPGKSELFEAVVNHEMQNAVKHIRLAVNAESTALAKFQAYLMSRLKLKEEYDNLSKVVFEDVFDHFREIFGLKQEFEQTHIDFIKEIIKSGVQCGEFKSMNDEEITFFASWTNAAFNGLELPNQSSACLTGSSESCCRLINMILGGITK</sequence>
<protein>
    <submittedName>
        <fullName evidence="4">TetR/AcrR family transcriptional regulator</fullName>
    </submittedName>
</protein>
<dbReference type="AlphaFoldDB" id="A0A5C0VJL3"/>
<dbReference type="Gene3D" id="1.10.10.60">
    <property type="entry name" value="Homeodomain-like"/>
    <property type="match status" value="1"/>
</dbReference>
<dbReference type="GO" id="GO:0003677">
    <property type="term" value="F:DNA binding"/>
    <property type="evidence" value="ECO:0007669"/>
    <property type="project" value="UniProtKB-UniRule"/>
</dbReference>
<dbReference type="PANTHER" id="PTHR43479:SF11">
    <property type="entry name" value="ACREF_ENVCD OPERON REPRESSOR-RELATED"/>
    <property type="match status" value="1"/>
</dbReference>
<dbReference type="Pfam" id="PF00440">
    <property type="entry name" value="TetR_N"/>
    <property type="match status" value="1"/>
</dbReference>